<dbReference type="Proteomes" id="UP000249789">
    <property type="component" value="Unassembled WGS sequence"/>
</dbReference>
<dbReference type="InterPro" id="IPR036291">
    <property type="entry name" value="NAD(P)-bd_dom_sf"/>
</dbReference>
<evidence type="ECO:0000313" key="5">
    <source>
        <dbReference type="Proteomes" id="UP000249789"/>
    </source>
</evidence>
<name>A0A8G1RP84_9EURO</name>
<sequence>MALDGIAVVTGAGSGIGREIALAYAAAGAAGVALADLHPQNAEQVAIESTATATNPDFRTLVLSVDISLEESVDQMISEVAAEFGRIDYAVNSAGIGVQFPAEVSETSVSEFDAFYNINVRGTLLFTKAVSRIMKLQARMTIQGCRSGTARNVGRGCIVNIASCNSFIPTRGIVQYTAAKHAVMGITKNAALNNAVHDIRVNAVCPSWVQGPMMNRVFDGNPAFEEEVLKTIPLGRLAISEEVSEAVMFLSGPGASYITGVGLIIDGGTTLQTRT</sequence>
<dbReference type="FunFam" id="3.40.50.720:FF:000084">
    <property type="entry name" value="Short-chain dehydrogenase reductase"/>
    <property type="match status" value="1"/>
</dbReference>
<dbReference type="PRINTS" id="PR00080">
    <property type="entry name" value="SDRFAMILY"/>
</dbReference>
<proteinExistence type="inferred from homology"/>
<evidence type="ECO:0000256" key="3">
    <source>
        <dbReference type="ARBA" id="ARBA00023002"/>
    </source>
</evidence>
<reference evidence="4 5" key="1">
    <citation type="submission" date="2018-02" db="EMBL/GenBank/DDBJ databases">
        <title>The genomes of Aspergillus section Nigri reveals drivers in fungal speciation.</title>
        <authorList>
            <consortium name="DOE Joint Genome Institute"/>
            <person name="Vesth T.C."/>
            <person name="Nybo J."/>
            <person name="Theobald S."/>
            <person name="Brandl J."/>
            <person name="Frisvad J.C."/>
            <person name="Nielsen K.F."/>
            <person name="Lyhne E.K."/>
            <person name="Kogle M.E."/>
            <person name="Kuo A."/>
            <person name="Riley R."/>
            <person name="Clum A."/>
            <person name="Nolan M."/>
            <person name="Lipzen A."/>
            <person name="Salamov A."/>
            <person name="Henrissat B."/>
            <person name="Wiebenga A."/>
            <person name="De vries R.P."/>
            <person name="Grigoriev I.V."/>
            <person name="Mortensen U.H."/>
            <person name="Andersen M.R."/>
            <person name="Baker S.E."/>
        </authorList>
    </citation>
    <scope>NUCLEOTIDE SEQUENCE [LARGE SCALE GENOMIC DNA]</scope>
    <source>
        <strain evidence="4 5">CBS 313.89</strain>
    </source>
</reference>
<dbReference type="GO" id="GO:0044550">
    <property type="term" value="P:secondary metabolite biosynthetic process"/>
    <property type="evidence" value="ECO:0007669"/>
    <property type="project" value="UniProtKB-ARBA"/>
</dbReference>
<dbReference type="VEuPathDB" id="FungiDB:BO72DRAFT_479069"/>
<gene>
    <name evidence="4" type="ORF">BO72DRAFT_479069</name>
</gene>
<dbReference type="GeneID" id="63864888"/>
<dbReference type="PRINTS" id="PR00081">
    <property type="entry name" value="GDHRDH"/>
</dbReference>
<dbReference type="Gene3D" id="3.40.50.720">
    <property type="entry name" value="NAD(P)-binding Rossmann-like Domain"/>
    <property type="match status" value="1"/>
</dbReference>
<dbReference type="AlphaFoldDB" id="A0A8G1RP84"/>
<dbReference type="GO" id="GO:0016491">
    <property type="term" value="F:oxidoreductase activity"/>
    <property type="evidence" value="ECO:0007669"/>
    <property type="project" value="UniProtKB-KW"/>
</dbReference>
<dbReference type="CDD" id="cd05233">
    <property type="entry name" value="SDR_c"/>
    <property type="match status" value="1"/>
</dbReference>
<dbReference type="SUPFAM" id="SSF51735">
    <property type="entry name" value="NAD(P)-binding Rossmann-fold domains"/>
    <property type="match status" value="1"/>
</dbReference>
<keyword evidence="5" id="KW-1185">Reference proteome</keyword>
<comment type="similarity">
    <text evidence="1">Belongs to the short-chain dehydrogenases/reductases (SDR) family.</text>
</comment>
<dbReference type="InterPro" id="IPR002347">
    <property type="entry name" value="SDR_fam"/>
</dbReference>
<evidence type="ECO:0000256" key="2">
    <source>
        <dbReference type="ARBA" id="ARBA00022857"/>
    </source>
</evidence>
<accession>A0A8G1RP84</accession>
<evidence type="ECO:0000313" key="4">
    <source>
        <dbReference type="EMBL" id="RAK75026.1"/>
    </source>
</evidence>
<dbReference type="PROSITE" id="PS00061">
    <property type="entry name" value="ADH_SHORT"/>
    <property type="match status" value="1"/>
</dbReference>
<dbReference type="Pfam" id="PF13561">
    <property type="entry name" value="adh_short_C2"/>
    <property type="match status" value="1"/>
</dbReference>
<dbReference type="InterPro" id="IPR020904">
    <property type="entry name" value="Sc_DH/Rdtase_CS"/>
</dbReference>
<keyword evidence="2" id="KW-0521">NADP</keyword>
<dbReference type="EMBL" id="KZ824662">
    <property type="protein sequence ID" value="RAK75026.1"/>
    <property type="molecule type" value="Genomic_DNA"/>
</dbReference>
<evidence type="ECO:0000256" key="1">
    <source>
        <dbReference type="ARBA" id="ARBA00006484"/>
    </source>
</evidence>
<keyword evidence="3" id="KW-0560">Oxidoreductase</keyword>
<organism evidence="4 5">
    <name type="scientific">Aspergillus fijiensis CBS 313.89</name>
    <dbReference type="NCBI Taxonomy" id="1448319"/>
    <lineage>
        <taxon>Eukaryota</taxon>
        <taxon>Fungi</taxon>
        <taxon>Dikarya</taxon>
        <taxon>Ascomycota</taxon>
        <taxon>Pezizomycotina</taxon>
        <taxon>Eurotiomycetes</taxon>
        <taxon>Eurotiomycetidae</taxon>
        <taxon>Eurotiales</taxon>
        <taxon>Aspergillaceae</taxon>
        <taxon>Aspergillus</taxon>
    </lineage>
</organism>
<dbReference type="PANTHER" id="PTHR24321">
    <property type="entry name" value="DEHYDROGENASES, SHORT CHAIN"/>
    <property type="match status" value="1"/>
</dbReference>
<protein>
    <submittedName>
        <fullName evidence="4">NAD(P)-binding protein</fullName>
    </submittedName>
</protein>
<dbReference type="OrthoDB" id="5840532at2759"/>
<dbReference type="RefSeq" id="XP_040799036.1">
    <property type="nucleotide sequence ID" value="XM_040947555.1"/>
</dbReference>
<dbReference type="PANTHER" id="PTHR24321:SF12">
    <property type="entry name" value="SHORT-CHAIN DEHYDROGENASE_REDUCTASE FAMILY, PUTATIVE (AFU_ORTHOLOGUE AFUA_5G14340)-RELATED"/>
    <property type="match status" value="1"/>
</dbReference>